<dbReference type="AlphaFoldDB" id="A0A9F5N2P1"/>
<evidence type="ECO:0000259" key="2">
    <source>
        <dbReference type="Pfam" id="PF21373"/>
    </source>
</evidence>
<evidence type="ECO:0000256" key="1">
    <source>
        <dbReference type="SAM" id="MobiDB-lite"/>
    </source>
</evidence>
<dbReference type="Pfam" id="PF21373">
    <property type="entry name" value="ZNHIT3_C"/>
    <property type="match status" value="1"/>
</dbReference>
<accession>A0A9F5N2P1</accession>
<proteinExistence type="predicted"/>
<dbReference type="RefSeq" id="XP_025028552.1">
    <property type="nucleotide sequence ID" value="XM_025172784.1"/>
</dbReference>
<evidence type="ECO:0000313" key="4">
    <source>
        <dbReference type="RefSeq" id="XP_025028552.1"/>
    </source>
</evidence>
<evidence type="ECO:0000313" key="3">
    <source>
        <dbReference type="Proteomes" id="UP000695026"/>
    </source>
</evidence>
<dbReference type="KEGG" id="pbi:103055554"/>
<feature type="domain" description="Zinc finger HIT" evidence="2">
    <location>
        <begin position="114"/>
        <end position="171"/>
    </location>
</feature>
<gene>
    <name evidence="4" type="primary">ZNHIT3</name>
</gene>
<dbReference type="Proteomes" id="UP000695026">
    <property type="component" value="Unplaced"/>
</dbReference>
<name>A0A9F5N2P1_PYTBI</name>
<protein>
    <submittedName>
        <fullName evidence="4">Zinc finger HIT domain-containing protein 3</fullName>
    </submittedName>
</protein>
<dbReference type="GeneID" id="103055554"/>
<dbReference type="OrthoDB" id="18412at2759"/>
<reference evidence="4" key="1">
    <citation type="submission" date="2025-08" db="UniProtKB">
        <authorList>
            <consortium name="RefSeq"/>
        </authorList>
    </citation>
    <scope>IDENTIFICATION</scope>
    <source>
        <tissue evidence="4">Liver</tissue>
    </source>
</reference>
<feature type="region of interest" description="Disordered" evidence="1">
    <location>
        <begin position="1"/>
        <end position="28"/>
    </location>
</feature>
<dbReference type="OMA" id="PCASAKS"/>
<dbReference type="InterPro" id="IPR048371">
    <property type="entry name" value="ZNHIT3_C"/>
</dbReference>
<sequence length="182" mass="20785">MQTIQGMLDSRKSIDSLQGSPEQQQNHSRYTFGPLRCKDSCPDGYFCCRFSCSVPCYKKHKEECAPREDPAAGPANTEASWAIQREKSRRAEGSPWSVDDILTEDDEDDRVPLQKLQLLEESEELRGILLNPHLRPLLLTIDQAEDKSALLRKYMQEPVFVEFADCCLRIVEPAVKENEIPE</sequence>
<keyword evidence="3" id="KW-1185">Reference proteome</keyword>
<dbReference type="CTD" id="9326"/>
<feature type="compositionally biased region" description="Polar residues" evidence="1">
    <location>
        <begin position="15"/>
        <end position="28"/>
    </location>
</feature>
<organism evidence="3 4">
    <name type="scientific">Python bivittatus</name>
    <name type="common">Burmese python</name>
    <name type="synonym">Python molurus bivittatus</name>
    <dbReference type="NCBI Taxonomy" id="176946"/>
    <lineage>
        <taxon>Eukaryota</taxon>
        <taxon>Metazoa</taxon>
        <taxon>Chordata</taxon>
        <taxon>Craniata</taxon>
        <taxon>Vertebrata</taxon>
        <taxon>Euteleostomi</taxon>
        <taxon>Lepidosauria</taxon>
        <taxon>Squamata</taxon>
        <taxon>Bifurcata</taxon>
        <taxon>Unidentata</taxon>
        <taxon>Episquamata</taxon>
        <taxon>Toxicofera</taxon>
        <taxon>Serpentes</taxon>
        <taxon>Henophidia</taxon>
        <taxon>Pythonidae</taxon>
        <taxon>Python</taxon>
    </lineage>
</organism>